<comment type="catalytic activity">
    <reaction evidence="8">
        <text>L-aspartate(89)-[ribosomal protein uS12]-hydrogen + (sulfur carrier)-SH + AH2 + 2 S-adenosyl-L-methionine = 3-methylsulfanyl-L-aspartate(89)-[ribosomal protein uS12]-hydrogen + (sulfur carrier)-H + 5'-deoxyadenosine + L-methionine + A + S-adenosyl-L-homocysteine + 2 H(+)</text>
        <dbReference type="Rhea" id="RHEA:37087"/>
        <dbReference type="Rhea" id="RHEA-COMP:10460"/>
        <dbReference type="Rhea" id="RHEA-COMP:10461"/>
        <dbReference type="Rhea" id="RHEA-COMP:14737"/>
        <dbReference type="Rhea" id="RHEA-COMP:14739"/>
        <dbReference type="ChEBI" id="CHEBI:13193"/>
        <dbReference type="ChEBI" id="CHEBI:15378"/>
        <dbReference type="ChEBI" id="CHEBI:17319"/>
        <dbReference type="ChEBI" id="CHEBI:17499"/>
        <dbReference type="ChEBI" id="CHEBI:29917"/>
        <dbReference type="ChEBI" id="CHEBI:29961"/>
        <dbReference type="ChEBI" id="CHEBI:57844"/>
        <dbReference type="ChEBI" id="CHEBI:57856"/>
        <dbReference type="ChEBI" id="CHEBI:59789"/>
        <dbReference type="ChEBI" id="CHEBI:64428"/>
        <dbReference type="ChEBI" id="CHEBI:73599"/>
        <dbReference type="EC" id="2.8.4.4"/>
    </reaction>
</comment>
<dbReference type="PANTHER" id="PTHR43837">
    <property type="entry name" value="RIBOSOMAL PROTEIN S12 METHYLTHIOTRANSFERASE RIMO"/>
    <property type="match status" value="1"/>
</dbReference>
<evidence type="ECO:0000259" key="10">
    <source>
        <dbReference type="PROSITE" id="PS51449"/>
    </source>
</evidence>
<dbReference type="InterPro" id="IPR005839">
    <property type="entry name" value="Methylthiotransferase"/>
</dbReference>
<dbReference type="NCBIfam" id="TIGR01125">
    <property type="entry name" value="30S ribosomal protein S12 methylthiotransferase RimO"/>
    <property type="match status" value="1"/>
</dbReference>
<evidence type="ECO:0000256" key="8">
    <source>
        <dbReference type="HAMAP-Rule" id="MF_01865"/>
    </source>
</evidence>
<keyword evidence="13" id="KW-1185">Reference proteome</keyword>
<reference evidence="13" key="1">
    <citation type="submission" date="2016-10" db="EMBL/GenBank/DDBJ databases">
        <authorList>
            <person name="Varghese N."/>
            <person name="Submissions S."/>
        </authorList>
    </citation>
    <scope>NUCLEOTIDE SEQUENCE [LARGE SCALE GENOMIC DNA]</scope>
    <source>
        <strain evidence="13">DSM 14807</strain>
    </source>
</reference>
<dbReference type="CDD" id="cd01335">
    <property type="entry name" value="Radical_SAM"/>
    <property type="match status" value="1"/>
</dbReference>
<dbReference type="PROSITE" id="PS01278">
    <property type="entry name" value="MTTASE_RADICAL"/>
    <property type="match status" value="1"/>
</dbReference>
<sequence length="465" mass="53902">MPLPPLPVKKRKDGFTANDWYLCITIAQSLKTKTFRPNKVNIITLGCAKNLVDSEVLSAQLRANDIAVSHESHKSDHEVVIINTCGFIEKAKAESIQTILEQVERKKRGKVERVIVTGCLSARYQQELADEIPEVDAWFGTEPYREVLQLLQADYKQELIGERLLSTPKHYAYLKISEGCNRTCAFCAIPLMRGKHVSRPMEEIVLEARKLAEKGVKELILIAQELTYYGLDLYKKRMLATLLDKLSDIPDIQWIRLHYAYPAQFPMDVLEIMQRQSKICKYLDIPLQHISDPILQAMHRQTDRRYIEQLIYAIREKVPEICLRTTFIVGFPGETLQHVEELIAFMEQVRFDRVGVFTYSHEENTRAFALRDEIPQQEKERRAEMLMDCQREISYQKNQARIGQVMKVMVDRREAGHYVGRTEFDSPEVDNEVIIHTDTKLRAGDLVQVRIDRAYDYDLEGELVS</sequence>
<dbReference type="InterPro" id="IPR023404">
    <property type="entry name" value="rSAM_horseshoe"/>
</dbReference>
<feature type="binding site" evidence="8">
    <location>
        <position position="187"/>
    </location>
    <ligand>
        <name>[4Fe-4S] cluster</name>
        <dbReference type="ChEBI" id="CHEBI:49883"/>
        <label>2</label>
        <note>4Fe-4S-S-AdoMet</note>
    </ligand>
</feature>
<feature type="domain" description="MTTase N-terminal" evidence="10">
    <location>
        <begin position="38"/>
        <end position="156"/>
    </location>
</feature>
<dbReference type="GO" id="GO:0006400">
    <property type="term" value="P:tRNA modification"/>
    <property type="evidence" value="ECO:0007669"/>
    <property type="project" value="InterPro"/>
</dbReference>
<dbReference type="InterPro" id="IPR058240">
    <property type="entry name" value="rSAM_sf"/>
</dbReference>
<dbReference type="HAMAP" id="MF_01865">
    <property type="entry name" value="MTTase_RimO"/>
    <property type="match status" value="1"/>
</dbReference>
<keyword evidence="5 8" id="KW-0479">Metal-binding</keyword>
<dbReference type="PROSITE" id="PS51918">
    <property type="entry name" value="RADICAL_SAM"/>
    <property type="match status" value="1"/>
</dbReference>
<dbReference type="InterPro" id="IPR038135">
    <property type="entry name" value="Methylthiotransferase_N_sf"/>
</dbReference>
<feature type="binding site" evidence="8">
    <location>
        <position position="119"/>
    </location>
    <ligand>
        <name>[4Fe-4S] cluster</name>
        <dbReference type="ChEBI" id="CHEBI:49883"/>
        <label>1</label>
    </ligand>
</feature>
<dbReference type="PROSITE" id="PS51449">
    <property type="entry name" value="MTTASE_N"/>
    <property type="match status" value="1"/>
</dbReference>
<feature type="binding site" evidence="8">
    <location>
        <position position="184"/>
    </location>
    <ligand>
        <name>[4Fe-4S] cluster</name>
        <dbReference type="ChEBI" id="CHEBI:49883"/>
        <label>2</label>
        <note>4Fe-4S-S-AdoMet</note>
    </ligand>
</feature>
<dbReference type="InterPro" id="IPR007197">
    <property type="entry name" value="rSAM"/>
</dbReference>
<dbReference type="Proteomes" id="UP000199537">
    <property type="component" value="Unassembled WGS sequence"/>
</dbReference>
<comment type="subcellular location">
    <subcellularLocation>
        <location evidence="8">Cytoplasm</location>
    </subcellularLocation>
</comment>
<evidence type="ECO:0000256" key="4">
    <source>
        <dbReference type="ARBA" id="ARBA00022691"/>
    </source>
</evidence>
<feature type="domain" description="TRAM" evidence="9">
    <location>
        <begin position="399"/>
        <end position="465"/>
    </location>
</feature>
<organism evidence="12 13">
    <name type="scientific">Thermoflavifilum thermophilum</name>
    <dbReference type="NCBI Taxonomy" id="1393122"/>
    <lineage>
        <taxon>Bacteria</taxon>
        <taxon>Pseudomonadati</taxon>
        <taxon>Bacteroidota</taxon>
        <taxon>Chitinophagia</taxon>
        <taxon>Chitinophagales</taxon>
        <taxon>Chitinophagaceae</taxon>
        <taxon>Thermoflavifilum</taxon>
    </lineage>
</organism>
<evidence type="ECO:0000313" key="12">
    <source>
        <dbReference type="EMBL" id="SFV35427.1"/>
    </source>
</evidence>
<dbReference type="SUPFAM" id="SSF102114">
    <property type="entry name" value="Radical SAM enzymes"/>
    <property type="match status" value="1"/>
</dbReference>
<dbReference type="Pfam" id="PF04055">
    <property type="entry name" value="Radical_SAM"/>
    <property type="match status" value="1"/>
</dbReference>
<comment type="similarity">
    <text evidence="8">Belongs to the methylthiotransferase family. RimO subfamily.</text>
</comment>
<gene>
    <name evidence="8" type="primary">rimO</name>
    <name evidence="12" type="ORF">SAMN05660895_2229</name>
</gene>
<name>A0A1I7NL82_9BACT</name>
<keyword evidence="7 8" id="KW-0411">Iron-sulfur</keyword>
<evidence type="ECO:0000256" key="1">
    <source>
        <dbReference type="ARBA" id="ARBA00022485"/>
    </source>
</evidence>
<dbReference type="GO" id="GO:0005840">
    <property type="term" value="C:ribosome"/>
    <property type="evidence" value="ECO:0007669"/>
    <property type="project" value="UniProtKB-KW"/>
</dbReference>
<dbReference type="SFLD" id="SFLDF00274">
    <property type="entry name" value="ribosomal_protein_S12_methylth"/>
    <property type="match status" value="1"/>
</dbReference>
<dbReference type="GO" id="GO:0005829">
    <property type="term" value="C:cytosol"/>
    <property type="evidence" value="ECO:0007669"/>
    <property type="project" value="TreeGrafter"/>
</dbReference>
<protein>
    <recommendedName>
        <fullName evidence="8">Ribosomal protein uS12 methylthiotransferase RimO</fullName>
        <shortName evidence="8">uS12 MTTase</shortName>
        <shortName evidence="8">uS12 methylthiotransferase</shortName>
        <ecNumber evidence="8">2.8.4.4</ecNumber>
    </recommendedName>
    <alternativeName>
        <fullName evidence="8">Ribosomal protein uS12 (aspartate-C(3))-methylthiotransferase</fullName>
    </alternativeName>
    <alternativeName>
        <fullName evidence="8">Ribosome maturation factor RimO</fullName>
    </alternativeName>
</protein>
<dbReference type="InterPro" id="IPR002792">
    <property type="entry name" value="TRAM_dom"/>
</dbReference>
<dbReference type="PROSITE" id="PS50926">
    <property type="entry name" value="TRAM"/>
    <property type="match status" value="1"/>
</dbReference>
<dbReference type="GO" id="GO:0103039">
    <property type="term" value="F:protein methylthiotransferase activity"/>
    <property type="evidence" value="ECO:0007669"/>
    <property type="project" value="UniProtKB-EC"/>
</dbReference>
<dbReference type="Gene3D" id="3.80.30.20">
    <property type="entry name" value="tm_1862 like domain"/>
    <property type="match status" value="1"/>
</dbReference>
<dbReference type="InterPro" id="IPR006638">
    <property type="entry name" value="Elp3/MiaA/NifB-like_rSAM"/>
</dbReference>
<keyword evidence="2 8" id="KW-0963">Cytoplasm</keyword>
<dbReference type="GO" id="GO:0046872">
    <property type="term" value="F:metal ion binding"/>
    <property type="evidence" value="ECO:0007669"/>
    <property type="project" value="UniProtKB-KW"/>
</dbReference>
<dbReference type="GO" id="GO:0035599">
    <property type="term" value="F:aspartic acid methylthiotransferase activity"/>
    <property type="evidence" value="ECO:0007669"/>
    <property type="project" value="TreeGrafter"/>
</dbReference>
<dbReference type="SFLD" id="SFLDG01061">
    <property type="entry name" value="methylthiotransferase"/>
    <property type="match status" value="1"/>
</dbReference>
<dbReference type="PANTHER" id="PTHR43837:SF1">
    <property type="entry name" value="RIBOSOMAL PROTEIN US12 METHYLTHIOTRANSFERASE RIMO"/>
    <property type="match status" value="1"/>
</dbReference>
<dbReference type="AlphaFoldDB" id="A0A1I7NL82"/>
<feature type="binding site" evidence="8">
    <location>
        <position position="47"/>
    </location>
    <ligand>
        <name>[4Fe-4S] cluster</name>
        <dbReference type="ChEBI" id="CHEBI:49883"/>
        <label>1</label>
    </ligand>
</feature>
<keyword evidence="4 8" id="KW-0949">S-adenosyl-L-methionine</keyword>
<dbReference type="Pfam" id="PF18693">
    <property type="entry name" value="TRAM_2"/>
    <property type="match status" value="1"/>
</dbReference>
<dbReference type="NCBIfam" id="TIGR00089">
    <property type="entry name" value="MiaB/RimO family radical SAM methylthiotransferase"/>
    <property type="match status" value="1"/>
</dbReference>
<dbReference type="SFLD" id="SFLDS00029">
    <property type="entry name" value="Radical_SAM"/>
    <property type="match status" value="1"/>
</dbReference>
<dbReference type="GO" id="GO:0051539">
    <property type="term" value="F:4 iron, 4 sulfur cluster binding"/>
    <property type="evidence" value="ECO:0007669"/>
    <property type="project" value="UniProtKB-UniRule"/>
</dbReference>
<evidence type="ECO:0000256" key="2">
    <source>
        <dbReference type="ARBA" id="ARBA00022490"/>
    </source>
</evidence>
<dbReference type="Pfam" id="PF00919">
    <property type="entry name" value="UPF0004"/>
    <property type="match status" value="1"/>
</dbReference>
<dbReference type="STRING" id="1393122.SAMN05660895_2229"/>
<dbReference type="InterPro" id="IPR013848">
    <property type="entry name" value="Methylthiotransferase_N"/>
</dbReference>
<dbReference type="FunFam" id="3.80.30.20:FF:000001">
    <property type="entry name" value="tRNA-2-methylthio-N(6)-dimethylallyladenosine synthase 2"/>
    <property type="match status" value="1"/>
</dbReference>
<feature type="binding site" evidence="8">
    <location>
        <position position="180"/>
    </location>
    <ligand>
        <name>[4Fe-4S] cluster</name>
        <dbReference type="ChEBI" id="CHEBI:49883"/>
        <label>2</label>
        <note>4Fe-4S-S-AdoMet</note>
    </ligand>
</feature>
<dbReference type="EMBL" id="FPCJ01000001">
    <property type="protein sequence ID" value="SFV35427.1"/>
    <property type="molecule type" value="Genomic_DNA"/>
</dbReference>
<keyword evidence="3 8" id="KW-0808">Transferase</keyword>
<evidence type="ECO:0000256" key="3">
    <source>
        <dbReference type="ARBA" id="ARBA00022679"/>
    </source>
</evidence>
<evidence type="ECO:0000259" key="9">
    <source>
        <dbReference type="PROSITE" id="PS50926"/>
    </source>
</evidence>
<keyword evidence="6 8" id="KW-0408">Iron</keyword>
<evidence type="ECO:0000256" key="6">
    <source>
        <dbReference type="ARBA" id="ARBA00023004"/>
    </source>
</evidence>
<dbReference type="InterPro" id="IPR005840">
    <property type="entry name" value="Ribosomal_uS12_MeSTrfase_RimO"/>
</dbReference>
<dbReference type="InterPro" id="IPR012340">
    <property type="entry name" value="NA-bd_OB-fold"/>
</dbReference>
<evidence type="ECO:0000259" key="11">
    <source>
        <dbReference type="PROSITE" id="PS51918"/>
    </source>
</evidence>
<dbReference type="EC" id="2.8.4.4" evidence="8"/>
<comment type="function">
    <text evidence="8">Catalyzes the methylthiolation of an aspartic acid residue of ribosomal protein uS12.</text>
</comment>
<dbReference type="SMART" id="SM00729">
    <property type="entry name" value="Elp3"/>
    <property type="match status" value="1"/>
</dbReference>
<evidence type="ECO:0000256" key="5">
    <source>
        <dbReference type="ARBA" id="ARBA00022723"/>
    </source>
</evidence>
<evidence type="ECO:0000256" key="7">
    <source>
        <dbReference type="ARBA" id="ARBA00023014"/>
    </source>
</evidence>
<keyword evidence="12" id="KW-0689">Ribosomal protein</keyword>
<accession>A0A1I7NL82</accession>
<keyword evidence="12" id="KW-0687">Ribonucleoprotein</keyword>
<proteinExistence type="inferred from homology"/>
<keyword evidence="1 8" id="KW-0004">4Fe-4S</keyword>
<comment type="cofactor">
    <cofactor evidence="8">
        <name>[4Fe-4S] cluster</name>
        <dbReference type="ChEBI" id="CHEBI:49883"/>
    </cofactor>
    <text evidence="8">Binds 2 [4Fe-4S] clusters. One cluster is coordinated with 3 cysteines and an exchangeable S-adenosyl-L-methionine.</text>
</comment>
<dbReference type="InterPro" id="IPR020612">
    <property type="entry name" value="Methylthiotransferase_CS"/>
</dbReference>
<feature type="domain" description="Radical SAM core" evidence="11">
    <location>
        <begin position="166"/>
        <end position="396"/>
    </location>
</feature>
<dbReference type="Gene3D" id="2.40.50.140">
    <property type="entry name" value="Nucleic acid-binding proteins"/>
    <property type="match status" value="1"/>
</dbReference>
<dbReference type="Gene3D" id="3.40.50.12160">
    <property type="entry name" value="Methylthiotransferase, N-terminal domain"/>
    <property type="match status" value="1"/>
</dbReference>
<evidence type="ECO:0000313" key="13">
    <source>
        <dbReference type="Proteomes" id="UP000199537"/>
    </source>
</evidence>
<dbReference type="SFLD" id="SFLDG01082">
    <property type="entry name" value="B12-binding_domain_containing"/>
    <property type="match status" value="1"/>
</dbReference>
<feature type="binding site" evidence="8">
    <location>
        <position position="85"/>
    </location>
    <ligand>
        <name>[4Fe-4S] cluster</name>
        <dbReference type="ChEBI" id="CHEBI:49883"/>
        <label>1</label>
    </ligand>
</feature>